<dbReference type="KEGG" id="minf:MESINF_0933"/>
<gene>
    <name evidence="9" type="ORF">MESINF_0933</name>
</gene>
<evidence type="ECO:0000256" key="4">
    <source>
        <dbReference type="ARBA" id="ARBA00022598"/>
    </source>
</evidence>
<comment type="pathway">
    <text evidence="2">Protein modification; protein lipoylation via exogenous pathway; protein N(6)-(lipoyl)lysine from lipoate: step 1/2.</text>
</comment>
<evidence type="ECO:0000313" key="9">
    <source>
        <dbReference type="EMBL" id="SSC12382.1"/>
    </source>
</evidence>
<dbReference type="Pfam" id="PF10437">
    <property type="entry name" value="Lip_prot_lig_C"/>
    <property type="match status" value="1"/>
</dbReference>
<name>A0A7Z7LEA8_9BACT</name>
<evidence type="ECO:0000256" key="3">
    <source>
        <dbReference type="ARBA" id="ARBA00012367"/>
    </source>
</evidence>
<dbReference type="GO" id="GO:0016979">
    <property type="term" value="F:lipoate-protein ligase activity"/>
    <property type="evidence" value="ECO:0007669"/>
    <property type="project" value="UniProtKB-EC"/>
</dbReference>
<keyword evidence="10" id="KW-1185">Reference proteome</keyword>
<feature type="domain" description="BPL/LPL catalytic" evidence="8">
    <location>
        <begin position="28"/>
        <end position="211"/>
    </location>
</feature>
<accession>A0A7Z7LEA8</accession>
<dbReference type="GO" id="GO:0005737">
    <property type="term" value="C:cytoplasm"/>
    <property type="evidence" value="ECO:0007669"/>
    <property type="project" value="TreeGrafter"/>
</dbReference>
<dbReference type="InterPro" id="IPR004562">
    <property type="entry name" value="LipoylTrfase_LipoateP_Ligase"/>
</dbReference>
<dbReference type="Gene3D" id="3.30.390.50">
    <property type="entry name" value="CO dehydrogenase flavoprotein, C-terminal domain"/>
    <property type="match status" value="1"/>
</dbReference>
<keyword evidence="5" id="KW-0547">Nucleotide-binding</keyword>
<dbReference type="EMBL" id="LS974202">
    <property type="protein sequence ID" value="SSC12382.1"/>
    <property type="molecule type" value="Genomic_DNA"/>
</dbReference>
<keyword evidence="9" id="KW-0808">Transferase</keyword>
<dbReference type="InterPro" id="IPR004143">
    <property type="entry name" value="BPL_LPL_catalytic"/>
</dbReference>
<dbReference type="Gene3D" id="3.30.930.10">
    <property type="entry name" value="Bira Bifunctional Protein, Domain 2"/>
    <property type="match status" value="1"/>
</dbReference>
<keyword evidence="6" id="KW-0067">ATP-binding</keyword>
<dbReference type="NCBIfam" id="TIGR00545">
    <property type="entry name" value="lipoyltrans"/>
    <property type="match status" value="1"/>
</dbReference>
<dbReference type="GO" id="GO:0017118">
    <property type="term" value="F:lipoyltransferase activity"/>
    <property type="evidence" value="ECO:0007669"/>
    <property type="project" value="TreeGrafter"/>
</dbReference>
<dbReference type="GO" id="GO:0005524">
    <property type="term" value="F:ATP binding"/>
    <property type="evidence" value="ECO:0007669"/>
    <property type="project" value="UniProtKB-KW"/>
</dbReference>
<comment type="pathway">
    <text evidence="1">Protein modification; protein lipoylation via exogenous pathway; protein N(6)-(lipoyl)lysine from lipoate: step 2/2.</text>
</comment>
<keyword evidence="4 9" id="KW-0436">Ligase</keyword>
<dbReference type="PROSITE" id="PS51733">
    <property type="entry name" value="BPL_LPL_CATALYTIC"/>
    <property type="match status" value="1"/>
</dbReference>
<evidence type="ECO:0000259" key="8">
    <source>
        <dbReference type="PROSITE" id="PS51733"/>
    </source>
</evidence>
<dbReference type="Pfam" id="PF21948">
    <property type="entry name" value="LplA-B_cat"/>
    <property type="match status" value="1"/>
</dbReference>
<sequence>MKTAYIESNSFDPWLNLSIEEYLLDTYACDNNVLYLWQNAHTVVIGRNQNAWRECRIESLERDGGKLARRLSGGGAVYHDLGNLNFTFLLPRSEYNLHRQLAVIVDAVKGLGIEASFSGRNDILAEGKKFSGNAFYHGRQASYHHGTVLIDVDMSKLSMYLNVSKAKMESKGVRSVASRVVNLKDLKPDLTIDIMKRAMYNGFIEEYGHIDRILNYNEIASREEVRTLYAKYSSREWLLGKSPDFDFGIENRFAWGGIEIGLNVRKGMIREAVVYSDSMDLDFIESLRASLKDIEFSRKSLARALASLPENKERADLLEWFDQVEL</sequence>
<organism evidence="9 10">
    <name type="scientific">Mesotoga infera</name>
    <dbReference type="NCBI Taxonomy" id="1236046"/>
    <lineage>
        <taxon>Bacteria</taxon>
        <taxon>Thermotogati</taxon>
        <taxon>Thermotogota</taxon>
        <taxon>Thermotogae</taxon>
        <taxon>Kosmotogales</taxon>
        <taxon>Kosmotogaceae</taxon>
        <taxon>Mesotoga</taxon>
    </lineage>
</organism>
<evidence type="ECO:0000313" key="10">
    <source>
        <dbReference type="Proteomes" id="UP000250796"/>
    </source>
</evidence>
<reference evidence="9 10" key="1">
    <citation type="submission" date="2017-01" db="EMBL/GenBank/DDBJ databases">
        <authorList>
            <person name="Erauso G."/>
        </authorList>
    </citation>
    <scope>NUCLEOTIDE SEQUENCE [LARGE SCALE GENOMIC DNA]</scope>
    <source>
        <strain evidence="9">MESINF1</strain>
    </source>
</reference>
<dbReference type="RefSeq" id="WP_169698718.1">
    <property type="nucleotide sequence ID" value="NZ_LS974202.1"/>
</dbReference>
<comment type="catalytic activity">
    <reaction evidence="7">
        <text>L-lysyl-[lipoyl-carrier protein] + (R)-lipoate + ATP = N(6)-[(R)-lipoyl]-L-lysyl-[lipoyl-carrier protein] + AMP + diphosphate + H(+)</text>
        <dbReference type="Rhea" id="RHEA:49288"/>
        <dbReference type="Rhea" id="RHEA-COMP:10500"/>
        <dbReference type="Rhea" id="RHEA-COMP:10502"/>
        <dbReference type="ChEBI" id="CHEBI:15378"/>
        <dbReference type="ChEBI" id="CHEBI:29969"/>
        <dbReference type="ChEBI" id="CHEBI:30616"/>
        <dbReference type="ChEBI" id="CHEBI:33019"/>
        <dbReference type="ChEBI" id="CHEBI:83088"/>
        <dbReference type="ChEBI" id="CHEBI:83099"/>
        <dbReference type="ChEBI" id="CHEBI:456215"/>
        <dbReference type="EC" id="6.3.1.20"/>
    </reaction>
</comment>
<proteinExistence type="predicted"/>
<evidence type="ECO:0000256" key="1">
    <source>
        <dbReference type="ARBA" id="ARBA00005085"/>
    </source>
</evidence>
<evidence type="ECO:0000256" key="7">
    <source>
        <dbReference type="ARBA" id="ARBA00048037"/>
    </source>
</evidence>
<evidence type="ECO:0000256" key="2">
    <source>
        <dbReference type="ARBA" id="ARBA00005124"/>
    </source>
</evidence>
<dbReference type="GO" id="GO:0009249">
    <property type="term" value="P:protein lipoylation"/>
    <property type="evidence" value="ECO:0007669"/>
    <property type="project" value="InterPro"/>
</dbReference>
<evidence type="ECO:0000256" key="6">
    <source>
        <dbReference type="ARBA" id="ARBA00022840"/>
    </source>
</evidence>
<dbReference type="UniPathway" id="UPA00537">
    <property type="reaction ID" value="UER00594"/>
</dbReference>
<dbReference type="PANTHER" id="PTHR12561:SF3">
    <property type="entry name" value="LIPOYLTRANSFERASE 1, MITOCHONDRIAL"/>
    <property type="match status" value="1"/>
</dbReference>
<protein>
    <recommendedName>
        <fullName evidence="3">lipoate--protein ligase</fullName>
        <ecNumber evidence="3">6.3.1.20</ecNumber>
    </recommendedName>
</protein>
<dbReference type="CDD" id="cd16443">
    <property type="entry name" value="LplA"/>
    <property type="match status" value="1"/>
</dbReference>
<dbReference type="InterPro" id="IPR045864">
    <property type="entry name" value="aa-tRNA-synth_II/BPL/LPL"/>
</dbReference>
<dbReference type="Proteomes" id="UP000250796">
    <property type="component" value="Chromosome MESINF"/>
</dbReference>
<dbReference type="AlphaFoldDB" id="A0A7Z7LEA8"/>
<dbReference type="SUPFAM" id="SSF55681">
    <property type="entry name" value="Class II aaRS and biotin synthetases"/>
    <property type="match status" value="1"/>
</dbReference>
<dbReference type="PANTHER" id="PTHR12561">
    <property type="entry name" value="LIPOATE-PROTEIN LIGASE"/>
    <property type="match status" value="1"/>
</dbReference>
<dbReference type="EC" id="6.3.1.20" evidence="3"/>
<evidence type="ECO:0000256" key="5">
    <source>
        <dbReference type="ARBA" id="ARBA00022741"/>
    </source>
</evidence>
<dbReference type="InterPro" id="IPR019491">
    <property type="entry name" value="Lipoate_protein_ligase_C"/>
</dbReference>
<dbReference type="SUPFAM" id="SSF82649">
    <property type="entry name" value="SufE/NifU"/>
    <property type="match status" value="1"/>
</dbReference>